<comment type="caution">
    <text evidence="1">The sequence shown here is derived from an EMBL/GenBank/DDBJ whole genome shotgun (WGS) entry which is preliminary data.</text>
</comment>
<sequence>MDWSGFREQKNSFTLLMTSFNACWMHTTRINASIVMSVSVILFFTEMELVYAEDTLSIGSFLVDLISKAKPVITGERQRGSSCPLAF</sequence>
<proteinExistence type="predicted"/>
<dbReference type="AlphaFoldDB" id="A0A1C7M3F2"/>
<dbReference type="Proteomes" id="UP000092993">
    <property type="component" value="Unassembled WGS sequence"/>
</dbReference>
<accession>A0A1C7M3F2</accession>
<name>A0A1C7M3F2_GRIFR</name>
<keyword evidence="2" id="KW-1185">Reference proteome</keyword>
<reference evidence="1 2" key="1">
    <citation type="submission" date="2016-03" db="EMBL/GenBank/DDBJ databases">
        <title>Whole genome sequencing of Grifola frondosa 9006-11.</title>
        <authorList>
            <person name="Min B."/>
            <person name="Park H."/>
            <person name="Kim J.-G."/>
            <person name="Cho H."/>
            <person name="Oh Y.-L."/>
            <person name="Kong W.-S."/>
            <person name="Choi I.-G."/>
        </authorList>
    </citation>
    <scope>NUCLEOTIDE SEQUENCE [LARGE SCALE GENOMIC DNA]</scope>
    <source>
        <strain evidence="1 2">9006-11</strain>
    </source>
</reference>
<protein>
    <submittedName>
        <fullName evidence="1">Uncharacterized protein</fullName>
    </submittedName>
</protein>
<evidence type="ECO:0000313" key="2">
    <source>
        <dbReference type="Proteomes" id="UP000092993"/>
    </source>
</evidence>
<gene>
    <name evidence="1" type="ORF">A0H81_08661</name>
</gene>
<organism evidence="1 2">
    <name type="scientific">Grifola frondosa</name>
    <name type="common">Maitake</name>
    <name type="synonym">Polyporus frondosus</name>
    <dbReference type="NCBI Taxonomy" id="5627"/>
    <lineage>
        <taxon>Eukaryota</taxon>
        <taxon>Fungi</taxon>
        <taxon>Dikarya</taxon>
        <taxon>Basidiomycota</taxon>
        <taxon>Agaricomycotina</taxon>
        <taxon>Agaricomycetes</taxon>
        <taxon>Polyporales</taxon>
        <taxon>Grifolaceae</taxon>
        <taxon>Grifola</taxon>
    </lineage>
</organism>
<dbReference type="EMBL" id="LUGG01000011">
    <property type="protein sequence ID" value="OBZ71470.1"/>
    <property type="molecule type" value="Genomic_DNA"/>
</dbReference>
<evidence type="ECO:0000313" key="1">
    <source>
        <dbReference type="EMBL" id="OBZ71470.1"/>
    </source>
</evidence>